<proteinExistence type="predicted"/>
<dbReference type="Pfam" id="PF04542">
    <property type="entry name" value="Sigma70_r2"/>
    <property type="match status" value="1"/>
</dbReference>
<feature type="domain" description="RNA polymerase sigma-70 region 2" evidence="1">
    <location>
        <begin position="9"/>
        <end position="82"/>
    </location>
</feature>
<dbReference type="PANTHER" id="PTHR30603">
    <property type="entry name" value="RNA POLYMERASE SIGMA FACTOR RPO"/>
    <property type="match status" value="1"/>
</dbReference>
<reference evidence="2 3" key="1">
    <citation type="submission" date="2022-07" db="EMBL/GenBank/DDBJ databases">
        <title>Genome sequence of Terrisporobacter mayombei DSM6539.</title>
        <authorList>
            <person name="Boeer T."/>
            <person name="Bengelsdorf F.R."/>
            <person name="Daniel R."/>
            <person name="Poehlein A."/>
        </authorList>
    </citation>
    <scope>NUCLEOTIDE SEQUENCE [LARGE SCALE GENOMIC DNA]</scope>
    <source>
        <strain evidence="2 3">DSM 6539</strain>
    </source>
</reference>
<dbReference type="InterPro" id="IPR036388">
    <property type="entry name" value="WH-like_DNA-bd_sf"/>
</dbReference>
<dbReference type="Proteomes" id="UP001235030">
    <property type="component" value="Chromosome"/>
</dbReference>
<dbReference type="EMBL" id="CP101637">
    <property type="protein sequence ID" value="WMT80637.1"/>
    <property type="molecule type" value="Genomic_DNA"/>
</dbReference>
<evidence type="ECO:0000259" key="1">
    <source>
        <dbReference type="Pfam" id="PF04542"/>
    </source>
</evidence>
<name>A0ABY9Q237_9FIRM</name>
<gene>
    <name evidence="2" type="primary">rpoS</name>
    <name evidence="2" type="ORF">TEMA_09580</name>
</gene>
<dbReference type="Gene3D" id="1.10.10.10">
    <property type="entry name" value="Winged helix-like DNA-binding domain superfamily/Winged helix DNA-binding domain"/>
    <property type="match status" value="1"/>
</dbReference>
<dbReference type="InterPro" id="IPR013325">
    <property type="entry name" value="RNA_pol_sigma_r2"/>
</dbReference>
<dbReference type="InterPro" id="IPR014284">
    <property type="entry name" value="RNA_pol_sigma-70_dom"/>
</dbReference>
<dbReference type="InterPro" id="IPR050239">
    <property type="entry name" value="Sigma-70_RNA_pol_init_factors"/>
</dbReference>
<accession>A0ABY9Q237</accession>
<dbReference type="RefSeq" id="WP_309164882.1">
    <property type="nucleotide sequence ID" value="NZ_JAHZMP010000002.1"/>
</dbReference>
<evidence type="ECO:0000313" key="2">
    <source>
        <dbReference type="EMBL" id="WMT80637.1"/>
    </source>
</evidence>
<evidence type="ECO:0000313" key="3">
    <source>
        <dbReference type="Proteomes" id="UP001235030"/>
    </source>
</evidence>
<dbReference type="NCBIfam" id="TIGR02937">
    <property type="entry name" value="sigma70-ECF"/>
    <property type="match status" value="1"/>
</dbReference>
<dbReference type="InterPro" id="IPR007627">
    <property type="entry name" value="RNA_pol_sigma70_r2"/>
</dbReference>
<keyword evidence="3" id="KW-1185">Reference proteome</keyword>
<dbReference type="Gene3D" id="1.20.120.1810">
    <property type="match status" value="1"/>
</dbReference>
<sequence length="180" mass="21466">MDENSIFIEKHMGLIIDAAWKHFKSWMIYEEEIKKQELIHEGMLGLIRAREKFDKELGYQFSTYAHRWIWGKMSRYIHNQQKKESAENNIYIHKKNIVLERSKEEREFIDIASVKSEEGSIDLLDFIESLDDSNKKICNMLIQGYKQKEIANMLNIQLGSMNQRISSLRKIIQEEYLKCS</sequence>
<protein>
    <submittedName>
        <fullName evidence="2">RNA polymerase sigma factor RpoS</fullName>
    </submittedName>
</protein>
<dbReference type="SUPFAM" id="SSF88946">
    <property type="entry name" value="Sigma2 domain of RNA polymerase sigma factors"/>
    <property type="match status" value="1"/>
</dbReference>
<dbReference type="SUPFAM" id="SSF88659">
    <property type="entry name" value="Sigma3 and sigma4 domains of RNA polymerase sigma factors"/>
    <property type="match status" value="1"/>
</dbReference>
<dbReference type="InterPro" id="IPR013324">
    <property type="entry name" value="RNA_pol_sigma_r3/r4-like"/>
</dbReference>
<dbReference type="PANTHER" id="PTHR30603:SF47">
    <property type="entry name" value="RNA POLYMERASE SIGMA FACTOR SIGD, CHLOROPLASTIC"/>
    <property type="match status" value="1"/>
</dbReference>
<organism evidence="2 3">
    <name type="scientific">Terrisporobacter mayombei</name>
    <dbReference type="NCBI Taxonomy" id="1541"/>
    <lineage>
        <taxon>Bacteria</taxon>
        <taxon>Bacillati</taxon>
        <taxon>Bacillota</taxon>
        <taxon>Clostridia</taxon>
        <taxon>Peptostreptococcales</taxon>
        <taxon>Peptostreptococcaceae</taxon>
        <taxon>Terrisporobacter</taxon>
    </lineage>
</organism>